<name>A0A8S1C0S5_9INSE</name>
<gene>
    <name evidence="1" type="ORF">CLODIP_2_CD09242</name>
</gene>
<dbReference type="Proteomes" id="UP000494165">
    <property type="component" value="Unassembled WGS sequence"/>
</dbReference>
<proteinExistence type="predicted"/>
<organism evidence="1 2">
    <name type="scientific">Cloeon dipterum</name>
    <dbReference type="NCBI Taxonomy" id="197152"/>
    <lineage>
        <taxon>Eukaryota</taxon>
        <taxon>Metazoa</taxon>
        <taxon>Ecdysozoa</taxon>
        <taxon>Arthropoda</taxon>
        <taxon>Hexapoda</taxon>
        <taxon>Insecta</taxon>
        <taxon>Pterygota</taxon>
        <taxon>Palaeoptera</taxon>
        <taxon>Ephemeroptera</taxon>
        <taxon>Pisciforma</taxon>
        <taxon>Baetidae</taxon>
        <taxon>Cloeon</taxon>
    </lineage>
</organism>
<dbReference type="AlphaFoldDB" id="A0A8S1C0S5"/>
<accession>A0A8S1C0S5</accession>
<sequence length="85" mass="10080">MQFRRCTVGANRKQFCARNPRAFTLHLESCAANERVWYKHELEQCERSNMAAGFIVDSTRFREHSVLRSVLNFRPVFCQSQNERL</sequence>
<comment type="caution">
    <text evidence="1">The sequence shown here is derived from an EMBL/GenBank/DDBJ whole genome shotgun (WGS) entry which is preliminary data.</text>
</comment>
<keyword evidence="2" id="KW-1185">Reference proteome</keyword>
<evidence type="ECO:0000313" key="1">
    <source>
        <dbReference type="EMBL" id="CAB3364448.1"/>
    </source>
</evidence>
<evidence type="ECO:0000313" key="2">
    <source>
        <dbReference type="Proteomes" id="UP000494165"/>
    </source>
</evidence>
<reference evidence="1 2" key="1">
    <citation type="submission" date="2020-04" db="EMBL/GenBank/DDBJ databases">
        <authorList>
            <person name="Alioto T."/>
            <person name="Alioto T."/>
            <person name="Gomez Garrido J."/>
        </authorList>
    </citation>
    <scope>NUCLEOTIDE SEQUENCE [LARGE SCALE GENOMIC DNA]</scope>
</reference>
<protein>
    <submittedName>
        <fullName evidence="1">Uncharacterized protein</fullName>
    </submittedName>
</protein>
<dbReference type="EMBL" id="CADEPI010000016">
    <property type="protein sequence ID" value="CAB3364448.1"/>
    <property type="molecule type" value="Genomic_DNA"/>
</dbReference>